<dbReference type="PANTHER" id="PTHR43294">
    <property type="entry name" value="SODIUM/POTASSIUM-TRANSPORTING ATPASE SUBUNIT ALPHA"/>
    <property type="match status" value="1"/>
</dbReference>
<keyword evidence="2" id="KW-1003">Cell membrane</keyword>
<dbReference type="NCBIfam" id="TIGR01494">
    <property type="entry name" value="ATPase_P-type"/>
    <property type="match status" value="2"/>
</dbReference>
<dbReference type="GO" id="GO:0036376">
    <property type="term" value="P:sodium ion export across plasma membrane"/>
    <property type="evidence" value="ECO:0007669"/>
    <property type="project" value="TreeGrafter"/>
</dbReference>
<feature type="transmembrane region" description="Helical" evidence="11">
    <location>
        <begin position="72"/>
        <end position="90"/>
    </location>
</feature>
<protein>
    <recommendedName>
        <fullName evidence="12">Cation-transporting P-type ATPase N-terminal domain-containing protein</fullName>
    </recommendedName>
</protein>
<keyword evidence="7" id="KW-0460">Magnesium</keyword>
<proteinExistence type="predicted"/>
<dbReference type="GO" id="GO:0016887">
    <property type="term" value="F:ATP hydrolysis activity"/>
    <property type="evidence" value="ECO:0007669"/>
    <property type="project" value="InterPro"/>
</dbReference>
<dbReference type="InterPro" id="IPR023298">
    <property type="entry name" value="ATPase_P-typ_TM_dom_sf"/>
</dbReference>
<keyword evidence="4 11" id="KW-0812">Transmembrane</keyword>
<dbReference type="GO" id="GO:0005886">
    <property type="term" value="C:plasma membrane"/>
    <property type="evidence" value="ECO:0007669"/>
    <property type="project" value="UniProtKB-SubCell"/>
</dbReference>
<keyword evidence="3" id="KW-0597">Phosphoprotein</keyword>
<dbReference type="GO" id="GO:0005391">
    <property type="term" value="F:P-type sodium:potassium-exchanging transporter activity"/>
    <property type="evidence" value="ECO:0007669"/>
    <property type="project" value="TreeGrafter"/>
</dbReference>
<reference evidence="13 14" key="1">
    <citation type="submission" date="2016-07" db="EMBL/GenBank/DDBJ databases">
        <title>Pervasive Adenine N6-methylation of Active Genes in Fungi.</title>
        <authorList>
            <consortium name="DOE Joint Genome Institute"/>
            <person name="Mondo S.J."/>
            <person name="Dannebaum R.O."/>
            <person name="Kuo R.C."/>
            <person name="Labutti K."/>
            <person name="Haridas S."/>
            <person name="Kuo A."/>
            <person name="Salamov A."/>
            <person name="Ahrendt S.R."/>
            <person name="Lipzen A."/>
            <person name="Sullivan W."/>
            <person name="Andreopoulos W.B."/>
            <person name="Clum A."/>
            <person name="Lindquist E."/>
            <person name="Daum C."/>
            <person name="Ramamoorthy G.K."/>
            <person name="Gryganskyi A."/>
            <person name="Culley D."/>
            <person name="Magnuson J.K."/>
            <person name="James T.Y."/>
            <person name="O'Malley M.A."/>
            <person name="Stajich J.E."/>
            <person name="Spatafora J.W."/>
            <person name="Visel A."/>
            <person name="Grigoriev I.V."/>
        </authorList>
    </citation>
    <scope>NUCLEOTIDE SEQUENCE [LARGE SCALE GENOMIC DNA]</scope>
    <source>
        <strain evidence="13 14">PL171</strain>
    </source>
</reference>
<feature type="transmembrane region" description="Helical" evidence="11">
    <location>
        <begin position="267"/>
        <end position="291"/>
    </location>
</feature>
<dbReference type="PROSITE" id="PS00154">
    <property type="entry name" value="ATPASE_E1_E2"/>
    <property type="match status" value="1"/>
</dbReference>
<dbReference type="SUPFAM" id="SSF56784">
    <property type="entry name" value="HAD-like"/>
    <property type="match status" value="1"/>
</dbReference>
<dbReference type="PANTHER" id="PTHR43294:SF21">
    <property type="entry name" value="CATION TRANSPORTING ATPASE"/>
    <property type="match status" value="1"/>
</dbReference>
<dbReference type="InterPro" id="IPR008250">
    <property type="entry name" value="ATPase_P-typ_transduc_dom_A_sf"/>
</dbReference>
<dbReference type="SMART" id="SM00831">
    <property type="entry name" value="Cation_ATPase_N"/>
    <property type="match status" value="1"/>
</dbReference>
<dbReference type="InterPro" id="IPR004014">
    <property type="entry name" value="ATPase_P-typ_cation-transptr_N"/>
</dbReference>
<accession>A0A1Y2HQS9</accession>
<feature type="transmembrane region" description="Helical" evidence="11">
    <location>
        <begin position="838"/>
        <end position="856"/>
    </location>
</feature>
<comment type="subcellular location">
    <subcellularLocation>
        <location evidence="1">Cell membrane</location>
        <topology evidence="1">Multi-pass membrane protein</topology>
    </subcellularLocation>
</comment>
<dbReference type="Pfam" id="PF00690">
    <property type="entry name" value="Cation_ATPase_N"/>
    <property type="match status" value="1"/>
</dbReference>
<dbReference type="InterPro" id="IPR036412">
    <property type="entry name" value="HAD-like_sf"/>
</dbReference>
<dbReference type="Pfam" id="PF00689">
    <property type="entry name" value="Cation_ATPase_C"/>
    <property type="match status" value="1"/>
</dbReference>
<evidence type="ECO:0000256" key="3">
    <source>
        <dbReference type="ARBA" id="ARBA00022553"/>
    </source>
</evidence>
<feature type="transmembrane region" description="Helical" evidence="11">
    <location>
        <begin position="46"/>
        <end position="66"/>
    </location>
</feature>
<dbReference type="SUPFAM" id="SSF81665">
    <property type="entry name" value="Calcium ATPase, transmembrane domain M"/>
    <property type="match status" value="1"/>
</dbReference>
<dbReference type="STRING" id="765915.A0A1Y2HQS9"/>
<feature type="transmembrane region" description="Helical" evidence="11">
    <location>
        <begin position="741"/>
        <end position="763"/>
    </location>
</feature>
<dbReference type="InterPro" id="IPR044492">
    <property type="entry name" value="P_typ_ATPase_HD_dom"/>
</dbReference>
<evidence type="ECO:0000256" key="7">
    <source>
        <dbReference type="ARBA" id="ARBA00022842"/>
    </source>
</evidence>
<dbReference type="GO" id="GO:0005524">
    <property type="term" value="F:ATP binding"/>
    <property type="evidence" value="ECO:0007669"/>
    <property type="project" value="UniProtKB-KW"/>
</dbReference>
<keyword evidence="14" id="KW-1185">Reference proteome</keyword>
<dbReference type="SFLD" id="SFLDF00027">
    <property type="entry name" value="p-type_atpase"/>
    <property type="match status" value="1"/>
</dbReference>
<dbReference type="GO" id="GO:0006883">
    <property type="term" value="P:intracellular sodium ion homeostasis"/>
    <property type="evidence" value="ECO:0007669"/>
    <property type="project" value="TreeGrafter"/>
</dbReference>
<keyword evidence="10 11" id="KW-0472">Membrane</keyword>
<evidence type="ECO:0000256" key="1">
    <source>
        <dbReference type="ARBA" id="ARBA00004651"/>
    </source>
</evidence>
<evidence type="ECO:0000256" key="4">
    <source>
        <dbReference type="ARBA" id="ARBA00022692"/>
    </source>
</evidence>
<evidence type="ECO:0000259" key="12">
    <source>
        <dbReference type="SMART" id="SM00831"/>
    </source>
</evidence>
<dbReference type="Pfam" id="PF13246">
    <property type="entry name" value="Cation_ATPase"/>
    <property type="match status" value="1"/>
</dbReference>
<evidence type="ECO:0000313" key="13">
    <source>
        <dbReference type="EMBL" id="ORZ36899.1"/>
    </source>
</evidence>
<feature type="domain" description="Cation-transporting P-type ATPase N-terminal" evidence="12">
    <location>
        <begin position="10"/>
        <end position="71"/>
    </location>
</feature>
<organism evidence="13 14">
    <name type="scientific">Catenaria anguillulae PL171</name>
    <dbReference type="NCBI Taxonomy" id="765915"/>
    <lineage>
        <taxon>Eukaryota</taxon>
        <taxon>Fungi</taxon>
        <taxon>Fungi incertae sedis</taxon>
        <taxon>Blastocladiomycota</taxon>
        <taxon>Blastocladiomycetes</taxon>
        <taxon>Blastocladiales</taxon>
        <taxon>Catenariaceae</taxon>
        <taxon>Catenaria</taxon>
    </lineage>
</organism>
<evidence type="ECO:0000256" key="6">
    <source>
        <dbReference type="ARBA" id="ARBA00022840"/>
    </source>
</evidence>
<dbReference type="InterPro" id="IPR023299">
    <property type="entry name" value="ATPase_P-typ_cyto_dom_N"/>
</dbReference>
<dbReference type="InterPro" id="IPR023214">
    <property type="entry name" value="HAD_sf"/>
</dbReference>
<dbReference type="GO" id="GO:1902600">
    <property type="term" value="P:proton transmembrane transport"/>
    <property type="evidence" value="ECO:0007669"/>
    <property type="project" value="TreeGrafter"/>
</dbReference>
<feature type="transmembrane region" description="Helical" evidence="11">
    <location>
        <begin position="708"/>
        <end position="729"/>
    </location>
</feature>
<dbReference type="Pfam" id="PF00122">
    <property type="entry name" value="E1-E2_ATPase"/>
    <property type="match status" value="1"/>
</dbReference>
<gene>
    <name evidence="13" type="ORF">BCR44DRAFT_123615</name>
</gene>
<sequence length="972" mass="105016">MSNQDDTRCIPLDLTLGLDADEVARRLAEYGPNQIGETAGASALRVLANAVFNSMNAVLFIAFLIAALAGDAVKSVVLMFIILTNSYLSFHQEFKSERQMDSLRKLTAATAAVHRNGKLVEIQAADLVPGDIVQLEEGDHVPADLRLFETVNLQANEAILTGEPMAIRKMSDTIVDECPLGDRRNTCFKSTMIAYGRGKGIVVGTGINTEIGKIAEAVKAGVSKNALTPLERTMRNLMIGCFLMAIVLGIIVFWVNKWNFSDTQVLLYAIATAVAILPESLPAVTTVAMALGVSKMAKEKAVVRKLVSLEALGMVTNICSDKTGTLTEGRMSMVTGWLFGTDVQVSGSFSKEGGIVGVVMDKLKPFLELCGLCNTCSVTLNSATNMYEGAGDTTEIALAVVADRHGYAKGQLLGYSHQFFAEYPFDSTIKRMSVVYRDLAHGLGHDLVMYTKGALESVLPRCTGYLDTDGITVVPMTQAYANEVVQAKTVAMASEGLRVLCVAMRRVPGREATSDLLIQMQDADHRDENERNLVLIGLVGIQDPPRKETPGAIAGCHQAGIKVHMITGDHHISASSIARQIGILPATALPGTREEQSLVMTSMQFDSLSDEELDALPNLPLVIARCSPETKVKMVSALHRRGCYVAMTGDGVNDAPAIAFADVGIAMGQGGADVTKEASCITLSDDNFSSIVTAVAQGRRIFANITKYSGHLLSSNVAEVFALVVGLVFHDGLGQPIFPMSAIQILWLNLVTSSPIALALAMEPASDKLMRVKPRAGGVFTNEFIADTGILGTAMGGLTLLVFCLVAFVHAKVPLNEVMPLNGTNCNKAYSVECDVAYRARGVAFVTLCMLLLVHAINCRFPRRSLFYYKWAEAKLLLWAIVVGAVMIVPLPYIPYVNHHVFHHTEFTYEWGYVVASAVVFMVFSEVYKLVKRRVLPKERVLPKGQMIGGYQAVEEVGEVDAQDEEAETALV</sequence>
<name>A0A1Y2HQS9_9FUNG</name>
<dbReference type="InterPro" id="IPR001757">
    <property type="entry name" value="P_typ_ATPase"/>
</dbReference>
<dbReference type="AlphaFoldDB" id="A0A1Y2HQS9"/>
<evidence type="ECO:0000256" key="11">
    <source>
        <dbReference type="SAM" id="Phobius"/>
    </source>
</evidence>
<dbReference type="InterPro" id="IPR006068">
    <property type="entry name" value="ATPase_P-typ_cation-transptr_C"/>
</dbReference>
<dbReference type="GO" id="GO:1990573">
    <property type="term" value="P:potassium ion import across plasma membrane"/>
    <property type="evidence" value="ECO:0007669"/>
    <property type="project" value="TreeGrafter"/>
</dbReference>
<keyword evidence="5" id="KW-0547">Nucleotide-binding</keyword>
<evidence type="ECO:0000256" key="9">
    <source>
        <dbReference type="ARBA" id="ARBA00022989"/>
    </source>
</evidence>
<feature type="transmembrane region" description="Helical" evidence="11">
    <location>
        <begin position="237"/>
        <end position="255"/>
    </location>
</feature>
<evidence type="ECO:0000256" key="10">
    <source>
        <dbReference type="ARBA" id="ARBA00023136"/>
    </source>
</evidence>
<keyword evidence="8" id="KW-1278">Translocase</keyword>
<dbReference type="Gene3D" id="3.40.1110.10">
    <property type="entry name" value="Calcium-transporting ATPase, cytoplasmic domain N"/>
    <property type="match status" value="1"/>
</dbReference>
<dbReference type="SFLD" id="SFLDS00003">
    <property type="entry name" value="Haloacid_Dehalogenase"/>
    <property type="match status" value="1"/>
</dbReference>
<dbReference type="Proteomes" id="UP000193411">
    <property type="component" value="Unassembled WGS sequence"/>
</dbReference>
<dbReference type="Pfam" id="PF08282">
    <property type="entry name" value="Hydrolase_3"/>
    <property type="match status" value="1"/>
</dbReference>
<dbReference type="Gene3D" id="2.70.150.10">
    <property type="entry name" value="Calcium-transporting ATPase, cytoplasmic transduction domain A"/>
    <property type="match status" value="1"/>
</dbReference>
<evidence type="ECO:0000256" key="5">
    <source>
        <dbReference type="ARBA" id="ARBA00022741"/>
    </source>
</evidence>
<dbReference type="SUPFAM" id="SSF81660">
    <property type="entry name" value="Metal cation-transporting ATPase, ATP-binding domain N"/>
    <property type="match status" value="1"/>
</dbReference>
<dbReference type="EMBL" id="MCFL01000015">
    <property type="protein sequence ID" value="ORZ36899.1"/>
    <property type="molecule type" value="Genomic_DNA"/>
</dbReference>
<dbReference type="Gene3D" id="3.40.50.1000">
    <property type="entry name" value="HAD superfamily/HAD-like"/>
    <property type="match status" value="1"/>
</dbReference>
<feature type="transmembrane region" description="Helical" evidence="11">
    <location>
        <begin position="784"/>
        <end position="811"/>
    </location>
</feature>
<dbReference type="InterPro" id="IPR018303">
    <property type="entry name" value="ATPase_P-typ_P_site"/>
</dbReference>
<dbReference type="SFLD" id="SFLDG00002">
    <property type="entry name" value="C1.7:_P-type_atpase_like"/>
    <property type="match status" value="1"/>
</dbReference>
<dbReference type="FunFam" id="2.70.150.10:FF:000160">
    <property type="entry name" value="Sarcoplasmic/endoplasmic reticulum calcium ATPase 1"/>
    <property type="match status" value="1"/>
</dbReference>
<evidence type="ECO:0000256" key="8">
    <source>
        <dbReference type="ARBA" id="ARBA00022967"/>
    </source>
</evidence>
<dbReference type="GO" id="GO:0030007">
    <property type="term" value="P:intracellular potassium ion homeostasis"/>
    <property type="evidence" value="ECO:0007669"/>
    <property type="project" value="TreeGrafter"/>
</dbReference>
<comment type="caution">
    <text evidence="13">The sequence shown here is derived from an EMBL/GenBank/DDBJ whole genome shotgun (WGS) entry which is preliminary data.</text>
</comment>
<dbReference type="SUPFAM" id="SSF81653">
    <property type="entry name" value="Calcium ATPase, transduction domain A"/>
    <property type="match status" value="1"/>
</dbReference>
<evidence type="ECO:0000313" key="14">
    <source>
        <dbReference type="Proteomes" id="UP000193411"/>
    </source>
</evidence>
<dbReference type="Gene3D" id="1.20.1110.10">
    <property type="entry name" value="Calcium-transporting ATPase, transmembrane domain"/>
    <property type="match status" value="1"/>
</dbReference>
<keyword evidence="9 11" id="KW-1133">Transmembrane helix</keyword>
<keyword evidence="6" id="KW-0067">ATP-binding</keyword>
<dbReference type="OrthoDB" id="116380at2759"/>
<dbReference type="InterPro" id="IPR059000">
    <property type="entry name" value="ATPase_P-type_domA"/>
</dbReference>
<evidence type="ECO:0000256" key="2">
    <source>
        <dbReference type="ARBA" id="ARBA00022475"/>
    </source>
</evidence>
<dbReference type="InterPro" id="IPR050510">
    <property type="entry name" value="Cation_transp_ATPase_P-type"/>
</dbReference>
<dbReference type="PRINTS" id="PR00119">
    <property type="entry name" value="CATATPASE"/>
</dbReference>
<feature type="transmembrane region" description="Helical" evidence="11">
    <location>
        <begin position="911"/>
        <end position="931"/>
    </location>
</feature>
<dbReference type="PRINTS" id="PR00121">
    <property type="entry name" value="NAKATPASE"/>
</dbReference>
<feature type="transmembrane region" description="Helical" evidence="11">
    <location>
        <begin position="876"/>
        <end position="896"/>
    </location>
</feature>